<proteinExistence type="predicted"/>
<name>A0A7J5Y482_DISMA</name>
<comment type="caution">
    <text evidence="1">The sequence shown here is derived from an EMBL/GenBank/DDBJ whole genome shotgun (WGS) entry which is preliminary data.</text>
</comment>
<reference evidence="1 2" key="1">
    <citation type="submission" date="2020-03" db="EMBL/GenBank/DDBJ databases">
        <title>Dissostichus mawsoni Genome sequencing and assembly.</title>
        <authorList>
            <person name="Park H."/>
        </authorList>
    </citation>
    <scope>NUCLEOTIDE SEQUENCE [LARGE SCALE GENOMIC DNA]</scope>
    <source>
        <strain evidence="1">DM0001</strain>
        <tissue evidence="1">Muscle</tissue>
    </source>
</reference>
<keyword evidence="2" id="KW-1185">Reference proteome</keyword>
<accession>A0A7J5Y482</accession>
<gene>
    <name evidence="1" type="ORF">F7725_015981</name>
</gene>
<dbReference type="AlphaFoldDB" id="A0A7J5Y482"/>
<organism evidence="1 2">
    <name type="scientific">Dissostichus mawsoni</name>
    <name type="common">Antarctic cod</name>
    <dbReference type="NCBI Taxonomy" id="36200"/>
    <lineage>
        <taxon>Eukaryota</taxon>
        <taxon>Metazoa</taxon>
        <taxon>Chordata</taxon>
        <taxon>Craniata</taxon>
        <taxon>Vertebrata</taxon>
        <taxon>Euteleostomi</taxon>
        <taxon>Actinopterygii</taxon>
        <taxon>Neopterygii</taxon>
        <taxon>Teleostei</taxon>
        <taxon>Neoteleostei</taxon>
        <taxon>Acanthomorphata</taxon>
        <taxon>Eupercaria</taxon>
        <taxon>Perciformes</taxon>
        <taxon>Notothenioidei</taxon>
        <taxon>Nototheniidae</taxon>
        <taxon>Dissostichus</taxon>
    </lineage>
</organism>
<protein>
    <submittedName>
        <fullName evidence="1">Uncharacterized protein</fullName>
    </submittedName>
</protein>
<evidence type="ECO:0000313" key="2">
    <source>
        <dbReference type="Proteomes" id="UP000518266"/>
    </source>
</evidence>
<dbReference type="Proteomes" id="UP000518266">
    <property type="component" value="Unassembled WGS sequence"/>
</dbReference>
<evidence type="ECO:0000313" key="1">
    <source>
        <dbReference type="EMBL" id="KAF3843933.1"/>
    </source>
</evidence>
<dbReference type="EMBL" id="JAAKFY010000017">
    <property type="protein sequence ID" value="KAF3843933.1"/>
    <property type="molecule type" value="Genomic_DNA"/>
</dbReference>
<sequence length="194" mass="21188">MPPFLLPGGCPYLGCSRSESALLAWLPPATPAGSFLHPDTPLFMSGLRPSAANMFFPRGSENCADTVSKVRLQVCNPDSQFHPLTRLTTVESTDLRNVPYITPKSLATYHPLPACRAEEQQQCASSASLIPESWKRARMGLASRSCGEELSLFLATTSSSVPDIPEAGSQTKQPIRELSGAHVQPYTVWLRWMI</sequence>